<feature type="transmembrane region" description="Helical" evidence="1">
    <location>
        <begin position="120"/>
        <end position="142"/>
    </location>
</feature>
<evidence type="ECO:0000313" key="3">
    <source>
        <dbReference type="EMBL" id="KAJ4411035.1"/>
    </source>
</evidence>
<sequence>MTPPNIPFIYRLWHLWLEPIAAINGSRYLWTLPETYHEYMPVTSEWSPKSKIIYDQLAACYMLFAFNQAVTLRVVQDVYVWKVLLFGMALSDAAHIYSYWAEMGASVFLSPGTWRSGDWVTVGTTAGPLILRLAFVLGVGLVNDRKGKKEA</sequence>
<dbReference type="Proteomes" id="UP001140510">
    <property type="component" value="Unassembled WGS sequence"/>
</dbReference>
<reference evidence="3" key="1">
    <citation type="submission" date="2022-10" db="EMBL/GenBank/DDBJ databases">
        <title>Tapping the CABI collections for fungal endophytes: first genome assemblies for Collariella, Neodidymelliopsis, Ascochyta clinopodiicola, Didymella pomorum, Didymosphaeria variabile, Neocosmospora piperis and Neocucurbitaria cava.</title>
        <authorList>
            <person name="Hill R."/>
        </authorList>
    </citation>
    <scope>NUCLEOTIDE SEQUENCE</scope>
    <source>
        <strain evidence="3">IMI 355091</strain>
    </source>
</reference>
<evidence type="ECO:0000256" key="1">
    <source>
        <dbReference type="SAM" id="Phobius"/>
    </source>
</evidence>
<dbReference type="InterPro" id="IPR056121">
    <property type="entry name" value="DUF7704"/>
</dbReference>
<dbReference type="AlphaFoldDB" id="A0A9W9DAX4"/>
<dbReference type="Pfam" id="PF24803">
    <property type="entry name" value="DUF7704"/>
    <property type="match status" value="1"/>
</dbReference>
<dbReference type="PANTHER" id="PTHR37019">
    <property type="entry name" value="CHROMOSOME 1, WHOLE GENOME SHOTGUN SEQUENCE"/>
    <property type="match status" value="1"/>
</dbReference>
<keyword evidence="1" id="KW-0812">Transmembrane</keyword>
<dbReference type="PANTHER" id="PTHR37019:SF1">
    <property type="entry name" value="EXPERA DOMAIN-CONTAINING PROTEIN"/>
    <property type="match status" value="1"/>
</dbReference>
<accession>A0A9W9DAX4</accession>
<gene>
    <name evidence="3" type="ORF">N0V91_001408</name>
</gene>
<name>A0A9W9DAX4_9PLEO</name>
<organism evidence="3 4">
    <name type="scientific">Didymella pomorum</name>
    <dbReference type="NCBI Taxonomy" id="749634"/>
    <lineage>
        <taxon>Eukaryota</taxon>
        <taxon>Fungi</taxon>
        <taxon>Dikarya</taxon>
        <taxon>Ascomycota</taxon>
        <taxon>Pezizomycotina</taxon>
        <taxon>Dothideomycetes</taxon>
        <taxon>Pleosporomycetidae</taxon>
        <taxon>Pleosporales</taxon>
        <taxon>Pleosporineae</taxon>
        <taxon>Didymellaceae</taxon>
        <taxon>Didymella</taxon>
    </lineage>
</organism>
<dbReference type="EMBL" id="JAPEVA010000006">
    <property type="protein sequence ID" value="KAJ4411035.1"/>
    <property type="molecule type" value="Genomic_DNA"/>
</dbReference>
<keyword evidence="1" id="KW-0472">Membrane</keyword>
<comment type="caution">
    <text evidence="3">The sequence shown here is derived from an EMBL/GenBank/DDBJ whole genome shotgun (WGS) entry which is preliminary data.</text>
</comment>
<keyword evidence="4" id="KW-1185">Reference proteome</keyword>
<evidence type="ECO:0000259" key="2">
    <source>
        <dbReference type="Pfam" id="PF24803"/>
    </source>
</evidence>
<proteinExistence type="predicted"/>
<feature type="domain" description="DUF7704" evidence="2">
    <location>
        <begin position="6"/>
        <end position="139"/>
    </location>
</feature>
<evidence type="ECO:0000313" key="4">
    <source>
        <dbReference type="Proteomes" id="UP001140510"/>
    </source>
</evidence>
<keyword evidence="1" id="KW-1133">Transmembrane helix</keyword>
<dbReference type="OrthoDB" id="5313995at2759"/>
<feature type="transmembrane region" description="Helical" evidence="1">
    <location>
        <begin position="79"/>
        <end position="100"/>
    </location>
</feature>
<protein>
    <recommendedName>
        <fullName evidence="2">DUF7704 domain-containing protein</fullName>
    </recommendedName>
</protein>